<evidence type="ECO:0000256" key="1">
    <source>
        <dbReference type="SAM" id="MobiDB-lite"/>
    </source>
</evidence>
<dbReference type="Proteomes" id="UP000076722">
    <property type="component" value="Unassembled WGS sequence"/>
</dbReference>
<dbReference type="EMBL" id="KV419431">
    <property type="protein sequence ID" value="KZS88974.1"/>
    <property type="molecule type" value="Genomic_DNA"/>
</dbReference>
<feature type="compositionally biased region" description="Low complexity" evidence="1">
    <location>
        <begin position="151"/>
        <end position="164"/>
    </location>
</feature>
<feature type="region of interest" description="Disordered" evidence="1">
    <location>
        <begin position="139"/>
        <end position="182"/>
    </location>
</feature>
<feature type="compositionally biased region" description="Acidic residues" evidence="1">
    <location>
        <begin position="172"/>
        <end position="182"/>
    </location>
</feature>
<protein>
    <recommendedName>
        <fullName evidence="4">F-box domain-containing protein</fullName>
    </recommendedName>
</protein>
<proteinExistence type="predicted"/>
<evidence type="ECO:0008006" key="4">
    <source>
        <dbReference type="Google" id="ProtNLM"/>
    </source>
</evidence>
<evidence type="ECO:0000313" key="3">
    <source>
        <dbReference type="Proteomes" id="UP000076722"/>
    </source>
</evidence>
<reference evidence="2 3" key="1">
    <citation type="journal article" date="2016" name="Mol. Biol. Evol.">
        <title>Comparative Genomics of Early-Diverging Mushroom-Forming Fungi Provides Insights into the Origins of Lignocellulose Decay Capabilities.</title>
        <authorList>
            <person name="Nagy L.G."/>
            <person name="Riley R."/>
            <person name="Tritt A."/>
            <person name="Adam C."/>
            <person name="Daum C."/>
            <person name="Floudas D."/>
            <person name="Sun H."/>
            <person name="Yadav J.S."/>
            <person name="Pangilinan J."/>
            <person name="Larsson K.H."/>
            <person name="Matsuura K."/>
            <person name="Barry K."/>
            <person name="Labutti K."/>
            <person name="Kuo R."/>
            <person name="Ohm R.A."/>
            <person name="Bhattacharya S.S."/>
            <person name="Shirouzu T."/>
            <person name="Yoshinaga Y."/>
            <person name="Martin F.M."/>
            <person name="Grigoriev I.V."/>
            <person name="Hibbett D.S."/>
        </authorList>
    </citation>
    <scope>NUCLEOTIDE SEQUENCE [LARGE SCALE GENOMIC DNA]</scope>
    <source>
        <strain evidence="2 3">HHB9708</strain>
    </source>
</reference>
<organism evidence="2 3">
    <name type="scientific">Sistotremastrum niveocremeum HHB9708</name>
    <dbReference type="NCBI Taxonomy" id="1314777"/>
    <lineage>
        <taxon>Eukaryota</taxon>
        <taxon>Fungi</taxon>
        <taxon>Dikarya</taxon>
        <taxon>Basidiomycota</taxon>
        <taxon>Agaricomycotina</taxon>
        <taxon>Agaricomycetes</taxon>
        <taxon>Sistotremastrales</taxon>
        <taxon>Sistotremastraceae</taxon>
        <taxon>Sertulicium</taxon>
        <taxon>Sertulicium niveocremeum</taxon>
    </lineage>
</organism>
<name>A0A164PRL7_9AGAM</name>
<evidence type="ECO:0000313" key="2">
    <source>
        <dbReference type="EMBL" id="KZS88974.1"/>
    </source>
</evidence>
<gene>
    <name evidence="2" type="ORF">SISNIDRAFT_489631</name>
</gene>
<keyword evidence="3" id="KW-1185">Reference proteome</keyword>
<sequence length="605" mass="69111">MSHKIPAEIFHRILWDFLLRPEMTQGLLPERYHLQEDRQVCVYTLSDFQNARLVCRLWNKWLLNDFDVWRHLCIRSAKNSLVAKDAISRFPAHPFEIRVLVDPDPYADSDFGDEFDSDSMAGGTEVDFDSDVSLSAVDEDDATDEGNESIASNPPEENNASPEPQVLPSPEDPSDLDVDYVGEEGDSGNGYDFFAQFHKNEIDHSWISEALDLVTPIIPHCRGLFLHLPTQMIHTALEKWADLGAPTLTRCAFEAIDYDGRTSKDVRRYRSAADPRKLKPPPPPLHPFLQKSSDLHSILIMNYYVPTVSHSDLGLDWTRLREFAMVYDRQDGPLIGPMEEDVLRSLILPASENECQSLTLNLAIHGFNFNAYHFHLEARLENLTLRLACFGFGYPIPEEYSQTECHIKRFTLSDGPLLIGRHRGIPKEADVLQHILEEMPKLESLSLIRVPIVCPIRRHTDEPDANMGPYVPPSISLPQFTTLFLEDSVVPSKSVIALIKRTPNLEHLTLTSKRLINIRPIIEALRIVSRGSSTVPCPQLRWLRILHSSDELRDFPVPYFQIVAQVENLEAKRDDWLAKGRCVPFRVERISLEEFRKKYYACSVI</sequence>
<dbReference type="AlphaFoldDB" id="A0A164PRL7"/>
<accession>A0A164PRL7</accession>